<protein>
    <submittedName>
        <fullName evidence="2">Type 2 lanthipeptide synthetase LanM family protein</fullName>
    </submittedName>
</protein>
<dbReference type="NCBIfam" id="TIGR03897">
    <property type="entry name" value="lanti_2_LanM"/>
    <property type="match status" value="1"/>
</dbReference>
<dbReference type="InterPro" id="IPR011009">
    <property type="entry name" value="Kinase-like_dom_sf"/>
</dbReference>
<dbReference type="EMBL" id="JBIASD010000005">
    <property type="protein sequence ID" value="MFF3665999.1"/>
    <property type="molecule type" value="Genomic_DNA"/>
</dbReference>
<dbReference type="SMART" id="SM01260">
    <property type="entry name" value="LANC_like"/>
    <property type="match status" value="1"/>
</dbReference>
<dbReference type="PIRSF" id="PIRSF037228">
    <property type="entry name" value="Lant_mod_RumM"/>
    <property type="match status" value="1"/>
</dbReference>
<name>A0ABW6SPP7_9ACTN</name>
<dbReference type="CDD" id="cd04792">
    <property type="entry name" value="LanM-like"/>
    <property type="match status" value="1"/>
</dbReference>
<dbReference type="InterPro" id="IPR007822">
    <property type="entry name" value="LANC-like"/>
</dbReference>
<dbReference type="InterPro" id="IPR012341">
    <property type="entry name" value="6hp_glycosidase-like_sf"/>
</dbReference>
<dbReference type="PRINTS" id="PR01950">
    <property type="entry name" value="LANCSUPER"/>
</dbReference>
<feature type="domain" description="Lantibiotic biosynthesis protein dehydration" evidence="1">
    <location>
        <begin position="217"/>
        <end position="590"/>
    </location>
</feature>
<dbReference type="SUPFAM" id="SSF158745">
    <property type="entry name" value="LanC-like"/>
    <property type="match status" value="1"/>
</dbReference>
<dbReference type="InterPro" id="IPR017146">
    <property type="entry name" value="Lanti_2_LanM"/>
</dbReference>
<evidence type="ECO:0000259" key="1">
    <source>
        <dbReference type="Pfam" id="PF13575"/>
    </source>
</evidence>
<proteinExistence type="predicted"/>
<keyword evidence="3" id="KW-1185">Reference proteome</keyword>
<reference evidence="2 3" key="1">
    <citation type="submission" date="2024-10" db="EMBL/GenBank/DDBJ databases">
        <title>The Natural Products Discovery Center: Release of the First 8490 Sequenced Strains for Exploring Actinobacteria Biosynthetic Diversity.</title>
        <authorList>
            <person name="Kalkreuter E."/>
            <person name="Kautsar S.A."/>
            <person name="Yang D."/>
            <person name="Bader C.D."/>
            <person name="Teijaro C.N."/>
            <person name="Fluegel L."/>
            <person name="Davis C.M."/>
            <person name="Simpson J.R."/>
            <person name="Lauterbach L."/>
            <person name="Steele A.D."/>
            <person name="Gui C."/>
            <person name="Meng S."/>
            <person name="Li G."/>
            <person name="Viehrig K."/>
            <person name="Ye F."/>
            <person name="Su P."/>
            <person name="Kiefer A.F."/>
            <person name="Nichols A."/>
            <person name="Cepeda A.J."/>
            <person name="Yan W."/>
            <person name="Fan B."/>
            <person name="Jiang Y."/>
            <person name="Adhikari A."/>
            <person name="Zheng C.-J."/>
            <person name="Schuster L."/>
            <person name="Cowan T.M."/>
            <person name="Smanski M.J."/>
            <person name="Chevrette M.G."/>
            <person name="De Carvalho L.P.S."/>
            <person name="Shen B."/>
        </authorList>
    </citation>
    <scope>NUCLEOTIDE SEQUENCE [LARGE SCALE GENOMIC DNA]</scope>
    <source>
        <strain evidence="2 3">NPDC002173</strain>
    </source>
</reference>
<dbReference type="Gene3D" id="1.50.10.10">
    <property type="match status" value="1"/>
</dbReference>
<dbReference type="RefSeq" id="WP_387410282.1">
    <property type="nucleotide sequence ID" value="NZ_JBIASD010000005.1"/>
</dbReference>
<dbReference type="InterPro" id="IPR025410">
    <property type="entry name" value="Lant_dehyd"/>
</dbReference>
<organism evidence="2 3">
    <name type="scientific">Microtetraspora malaysiensis</name>
    <dbReference type="NCBI Taxonomy" id="161358"/>
    <lineage>
        <taxon>Bacteria</taxon>
        <taxon>Bacillati</taxon>
        <taxon>Actinomycetota</taxon>
        <taxon>Actinomycetes</taxon>
        <taxon>Streptosporangiales</taxon>
        <taxon>Streptosporangiaceae</taxon>
        <taxon>Microtetraspora</taxon>
    </lineage>
</organism>
<sequence length="1087" mass="115967">MSDTTVPAIDPLASAGLPLWISALTLAERATAGAPEVTNEADERARRRLERWKRAHGLGDGPAFAARLAALPAGCGSEAGLLALLAEPPERLSARVDTVPDWSETLGRVLSGERHDRAAPEADWRQGMAAIVEPFTDDALRRLEPDIPREHADALRSGIAQALNVALLGLATRTLVLELNVLRVEGRLTGDTPEARFASFVAHFTAPEGRRALLAEYQVLGRLLAQRADQTVTAVRELLRRWAADREAVVAALFGAADPGPITGLTLNDGDTHQGGRAVAILRFASGARLVYKPRSVTVHARFATLLRWFDERAGRMDLRVPEVLERDGYGWIAFVEAVPCQSAAEVDGYYRRLGALLALLHTIEAADFHFENLIAHGDQPVLIDLEALFHPQLARPVLEEGEDPALTVLNSSVTRVGVLPMLLSGEDGELDLGGLGGDAGAMYPFALPTLEAGGTDTMRMVRRRTALGGGSNRPTLDGAPAEPAHHVDQLVLGFRTGYDAILSHREELTAEGGPLAAFAELEVRAVLRATQVYGTLLDEGTHPDLMRDALNRDRHLDFLWSASTVGESLPRVVPYEQADLWAGDIPLFTGRPGSRDLWDSRGERIPEFFPARPLDRVHAKLAGMGAADRARQEWIIRATLATRPAVTGAAPREEPGRPLVPPETADRCLEQAVRIADRLSELAIHDGERVSWLGLQPVGEAGWRVSPLKTDLYGGHTGIAVFLARLGAVTGERRFADLARRALWMIPPLLDRYPLMPAEQRGQLFGLGGFSGMPGLAYGLLHVAACAGEDAVPSVAQAVEHVAGLLDEDVPDPLDILSGSAGTIGALLAVHAHTGSGRALDIAVTCGRRLVDRAEPREHGVAWPADGASRPLSGFSHGAAGIGWALIRLGAVTGEARFTETGLAALAGERADYSPELGNWPDHRVDRRDDERFVSHMYAWCHGAPGIGLARAGVLDLHDNPGLRSGTGPQADAGLRADLDLALAATVRGGLSLRGHSLCHGVFGNADLLLLAEERGARLAPEAGSALARAVDSLDRDGPVCGTPGEIETPSLMTGLAGIGYGLLRLASPGTVPSVLLFEPPKRVTA</sequence>
<gene>
    <name evidence="2" type="ORF">ACFYXI_10435</name>
</gene>
<dbReference type="Pfam" id="PF05147">
    <property type="entry name" value="LANC_like"/>
    <property type="match status" value="1"/>
</dbReference>
<accession>A0ABW6SPP7</accession>
<evidence type="ECO:0000313" key="3">
    <source>
        <dbReference type="Proteomes" id="UP001602013"/>
    </source>
</evidence>
<evidence type="ECO:0000313" key="2">
    <source>
        <dbReference type="EMBL" id="MFF3665999.1"/>
    </source>
</evidence>
<dbReference type="Pfam" id="PF13575">
    <property type="entry name" value="DUF4135"/>
    <property type="match status" value="1"/>
</dbReference>
<dbReference type="SUPFAM" id="SSF56112">
    <property type="entry name" value="Protein kinase-like (PK-like)"/>
    <property type="match status" value="1"/>
</dbReference>
<dbReference type="Proteomes" id="UP001602013">
    <property type="component" value="Unassembled WGS sequence"/>
</dbReference>
<comment type="caution">
    <text evidence="2">The sequence shown here is derived from an EMBL/GenBank/DDBJ whole genome shotgun (WGS) entry which is preliminary data.</text>
</comment>